<organism evidence="1 2">
    <name type="scientific">Marvinbryantia formatexigens DSM 14469</name>
    <dbReference type="NCBI Taxonomy" id="478749"/>
    <lineage>
        <taxon>Bacteria</taxon>
        <taxon>Bacillati</taxon>
        <taxon>Bacillota</taxon>
        <taxon>Clostridia</taxon>
        <taxon>Lachnospirales</taxon>
        <taxon>Lachnospiraceae</taxon>
        <taxon>Marvinbryantia</taxon>
    </lineage>
</organism>
<dbReference type="AlphaFoldDB" id="C6LJ04"/>
<protein>
    <submittedName>
        <fullName evidence="1">Uncharacterized protein</fullName>
    </submittedName>
</protein>
<gene>
    <name evidence="1" type="ORF">BRYFOR_08638</name>
</gene>
<evidence type="ECO:0000313" key="1">
    <source>
        <dbReference type="EMBL" id="EET59324.1"/>
    </source>
</evidence>
<name>C6LJ04_9FIRM</name>
<dbReference type="EMBL" id="ACCL02000019">
    <property type="protein sequence ID" value="EET59324.1"/>
    <property type="molecule type" value="Genomic_DNA"/>
</dbReference>
<proteinExistence type="predicted"/>
<sequence>MPDSEGFILHASRLTRWNSGENQVDCTPFYYTNYYTICPEIYADLWRFA</sequence>
<keyword evidence="2" id="KW-1185">Reference proteome</keyword>
<accession>C6LJ04</accession>
<evidence type="ECO:0000313" key="2">
    <source>
        <dbReference type="Proteomes" id="UP000005561"/>
    </source>
</evidence>
<comment type="caution">
    <text evidence="1">The sequence shown here is derived from an EMBL/GenBank/DDBJ whole genome shotgun (WGS) entry which is preliminary data.</text>
</comment>
<dbReference type="Proteomes" id="UP000005561">
    <property type="component" value="Unassembled WGS sequence"/>
</dbReference>
<reference evidence="1" key="1">
    <citation type="submission" date="2009-07" db="EMBL/GenBank/DDBJ databases">
        <authorList>
            <person name="Weinstock G."/>
            <person name="Sodergren E."/>
            <person name="Clifton S."/>
            <person name="Fulton L."/>
            <person name="Fulton B."/>
            <person name="Courtney L."/>
            <person name="Fronick C."/>
            <person name="Harrison M."/>
            <person name="Strong C."/>
            <person name="Farmer C."/>
            <person name="Delahaunty K."/>
            <person name="Markovic C."/>
            <person name="Hall O."/>
            <person name="Minx P."/>
            <person name="Tomlinson C."/>
            <person name="Mitreva M."/>
            <person name="Nelson J."/>
            <person name="Hou S."/>
            <person name="Wollam A."/>
            <person name="Pepin K.H."/>
            <person name="Johnson M."/>
            <person name="Bhonagiri V."/>
            <person name="Nash W.E."/>
            <person name="Warren W."/>
            <person name="Chinwalla A."/>
            <person name="Mardis E.R."/>
            <person name="Wilson R.K."/>
        </authorList>
    </citation>
    <scope>NUCLEOTIDE SEQUENCE [LARGE SCALE GENOMIC DNA]</scope>
    <source>
        <strain evidence="1">DSM 14469</strain>
    </source>
</reference>